<dbReference type="Proteomes" id="UP000184121">
    <property type="component" value="Unassembled WGS sequence"/>
</dbReference>
<sequence length="239" mass="27271">MKKLFRLLYSLLFVSCISENKPLEIETKNPIGIGILEINSHEALPIYLSKTLDEVIDTITFDRVYLGKNSGSLEINSSVLKTKFKPYAISASSGTAKSEGLINSGLASYGTTLKFTVIESNPKYFKVILNETTKEIGYIKPIKSIKKQYDYKSWKSYLQSVQMINLFSKEVLYDKPMGSKTIILDYHCAFKVIDVQNEWAEIKPVDYNVGSEKCKDIQGWIKWRNNDKITIKIILQIID</sequence>
<dbReference type="OrthoDB" id="1333948at2"/>
<name>A0A1M7L8I2_9FLAO</name>
<dbReference type="STRING" id="29534.SAMN05444366_3996"/>
<keyword evidence="2" id="KW-1185">Reference proteome</keyword>
<dbReference type="AlphaFoldDB" id="A0A1M7L8I2"/>
<dbReference type="RefSeq" id="WP_072975187.1">
    <property type="nucleotide sequence ID" value="NZ_FRBY01000006.1"/>
</dbReference>
<accession>A0A1M7L8I2</accession>
<organism evidence="1 2">
    <name type="scientific">Flavobacterium saccharophilum</name>
    <dbReference type="NCBI Taxonomy" id="29534"/>
    <lineage>
        <taxon>Bacteria</taxon>
        <taxon>Pseudomonadati</taxon>
        <taxon>Bacteroidota</taxon>
        <taxon>Flavobacteriia</taxon>
        <taxon>Flavobacteriales</taxon>
        <taxon>Flavobacteriaceae</taxon>
        <taxon>Flavobacterium</taxon>
    </lineage>
</organism>
<evidence type="ECO:0000313" key="2">
    <source>
        <dbReference type="Proteomes" id="UP000184121"/>
    </source>
</evidence>
<protein>
    <submittedName>
        <fullName evidence="1">Uncharacterized protein</fullName>
    </submittedName>
</protein>
<dbReference type="EMBL" id="FRBY01000006">
    <property type="protein sequence ID" value="SHM74258.1"/>
    <property type="molecule type" value="Genomic_DNA"/>
</dbReference>
<gene>
    <name evidence="1" type="ORF">SAMN05444366_3996</name>
</gene>
<proteinExistence type="predicted"/>
<reference evidence="2" key="1">
    <citation type="submission" date="2016-11" db="EMBL/GenBank/DDBJ databases">
        <authorList>
            <person name="Varghese N."/>
            <person name="Submissions S."/>
        </authorList>
    </citation>
    <scope>NUCLEOTIDE SEQUENCE [LARGE SCALE GENOMIC DNA]</scope>
    <source>
        <strain evidence="2">DSM 1811</strain>
    </source>
</reference>
<evidence type="ECO:0000313" key="1">
    <source>
        <dbReference type="EMBL" id="SHM74258.1"/>
    </source>
</evidence>